<evidence type="ECO:0000313" key="2">
    <source>
        <dbReference type="Proteomes" id="UP001054945"/>
    </source>
</evidence>
<dbReference type="Proteomes" id="UP001054945">
    <property type="component" value="Unassembled WGS sequence"/>
</dbReference>
<evidence type="ECO:0000313" key="1">
    <source>
        <dbReference type="EMBL" id="GIX88358.1"/>
    </source>
</evidence>
<dbReference type="EMBL" id="BPLR01021312">
    <property type="protein sequence ID" value="GIX88358.1"/>
    <property type="molecule type" value="Genomic_DNA"/>
</dbReference>
<organism evidence="1 2">
    <name type="scientific">Caerostris extrusa</name>
    <name type="common">Bark spider</name>
    <name type="synonym">Caerostris bankana</name>
    <dbReference type="NCBI Taxonomy" id="172846"/>
    <lineage>
        <taxon>Eukaryota</taxon>
        <taxon>Metazoa</taxon>
        <taxon>Ecdysozoa</taxon>
        <taxon>Arthropoda</taxon>
        <taxon>Chelicerata</taxon>
        <taxon>Arachnida</taxon>
        <taxon>Araneae</taxon>
        <taxon>Araneomorphae</taxon>
        <taxon>Entelegynae</taxon>
        <taxon>Araneoidea</taxon>
        <taxon>Araneidae</taxon>
        <taxon>Caerostris</taxon>
    </lineage>
</organism>
<proteinExistence type="predicted"/>
<sequence>MHTEEMVWTRNDVNSNTDILMGENTIRSCKIIPGTSGISAVGQYFFMCYSGRVRETIFMRDITLVGKDIPKYDVRDFRRDTCGDYERLHLAENRFDQLSSAGLIDCCEAISYQPDRLVLRQLARWRFETGHSAAGTRTT</sequence>
<reference evidence="1 2" key="1">
    <citation type="submission" date="2021-06" db="EMBL/GenBank/DDBJ databases">
        <title>Caerostris extrusa draft genome.</title>
        <authorList>
            <person name="Kono N."/>
            <person name="Arakawa K."/>
        </authorList>
    </citation>
    <scope>NUCLEOTIDE SEQUENCE [LARGE SCALE GENOMIC DNA]</scope>
</reference>
<gene>
    <name evidence="1" type="ORF">CEXT_405531</name>
</gene>
<name>A0AAV4NVF9_CAEEX</name>
<comment type="caution">
    <text evidence="1">The sequence shown here is derived from an EMBL/GenBank/DDBJ whole genome shotgun (WGS) entry which is preliminary data.</text>
</comment>
<keyword evidence="2" id="KW-1185">Reference proteome</keyword>
<accession>A0AAV4NVF9</accession>
<protein>
    <submittedName>
        <fullName evidence="1">Uncharacterized protein</fullName>
    </submittedName>
</protein>
<dbReference type="AlphaFoldDB" id="A0AAV4NVF9"/>